<feature type="chain" id="PRO_5041225931" description="chitinase" evidence="15">
    <location>
        <begin position="19"/>
        <end position="1289"/>
    </location>
</feature>
<protein>
    <recommendedName>
        <fullName evidence="4">chitinase</fullName>
        <ecNumber evidence="4">3.2.1.14</ecNumber>
    </recommendedName>
</protein>
<evidence type="ECO:0000313" key="18">
    <source>
        <dbReference type="EMBL" id="KAK0610690.1"/>
    </source>
</evidence>
<evidence type="ECO:0000256" key="9">
    <source>
        <dbReference type="ARBA" id="ARBA00023277"/>
    </source>
</evidence>
<evidence type="ECO:0000256" key="15">
    <source>
        <dbReference type="SAM" id="SignalP"/>
    </source>
</evidence>
<keyword evidence="15" id="KW-0732">Signal</keyword>
<dbReference type="PROSITE" id="PS01095">
    <property type="entry name" value="GH18_1"/>
    <property type="match status" value="1"/>
</dbReference>
<dbReference type="Gene3D" id="3.30.60.10">
    <property type="entry name" value="Endochitinase-like"/>
    <property type="match status" value="1"/>
</dbReference>
<sequence>MRFAVFTAAALLLEAVAGQTCSSAAPCAEGCCNKFGWCGYGPDYCSTANGTCVGNCDRKSECNPGYGSEWSQKDKCPLNVCCSKSGFCGTTQDFCGNKTVKRPSCPPDNGVTRVIGYYEGWVSDRPCNQFLPEDIPSGIYTHINFAFATINPATFEVMPVKNADIETYRRLMNLKKRDTHVKVYVAIGGWTFNDPGPTRTTFSDLAASVPRQQSFIKSLISFMSTYGFDGVDIDWEYPEADDRAGRSVDYANFPNFMGRVKSALDGAGADGLSITLPASYWYLQHFDLEKLSKQVSFFNVMSYDMHGTWDKESKWLGAYLNAHTNLTEIESLGLDLLWRMNIRPGMVNLGIAFYGRSFTATSSSCMDAGCPWVTGGDPGPCSGTIGVLLNSEIDDIMNKTKIQPQGHSRAAVKTLEWGGNQWVSFDDADTFKLKSQRASELCLGGLFVWAISHDTKDAKYSKALAVAANRKVGTALPDTQGDGDPTSIVKVQIDQCRWSNCGEGCPSGWGLVRRSDPGARADEYMADETGCDGGRLHMYCCPPSERFPTCGWYTHNNGACEGKCPSGTIEIGSNEMYCRNNYQAACCTTDTPSMNIWAAGEWGEWPHCDNSKTCPISDVKKYLGVTASSTGTGGSTCLTDSNHYYTQREYCYDPESTDVRWKNCALYWQFGFAGRDKNPDNYCWPNCPNGLTRVALDGHTRVCGGKEGSLAICCEAQVWREKVVANPILQTYRDALNAYLDLATCPAAVEAISRLTRKDADYGFSMAFNDTGTTAVELALKRHRLLLGRNAQSDYHNEILAETILLRILTSAENEAMLKALTSIWDAIMGAIYANLKIANLKAFLAGHALLAWMTEGPISVVHRILCSPHLWNNMAGARTIECDDLACRITDDFACSDPDNPSTAVRGSGGGSKKKMKKSRRALAISISPGPPRSSINPLPSVLELKKDGDLVDAKAMAGELRSLLEKRARPPYTTTVIDDDGNSFAITVNLPEHPSAGQLDEDDPMYDEAVDFADPMDCADASVAPFVMPTGRFFEHMLRIVEHPLDGRLIANFIRDANRGVLPSGATMRAGRVSASFFVQARTMALPIAASGPFGPLPGGQNYIRPYDRIMECVGSSTNRANFVLAGADINQFKGRLVQGKNLVDDTKWANLVQDTSNGGSGALAFLRGGIAVIYYMDRSDHPPVRQRLANVVTDINDQWIAIQDYYNTHVSPGANVNVAACWREWARAQMVWSVDWTHTWVQTGIDDMRRVWGVRTGEEAQGVLEALEALEEELPFMEINTDAFPT</sequence>
<dbReference type="Proteomes" id="UP001174934">
    <property type="component" value="Unassembled WGS sequence"/>
</dbReference>
<evidence type="ECO:0000256" key="8">
    <source>
        <dbReference type="ARBA" id="ARBA00023024"/>
    </source>
</evidence>
<dbReference type="GO" id="GO:0000272">
    <property type="term" value="P:polysaccharide catabolic process"/>
    <property type="evidence" value="ECO:0007669"/>
    <property type="project" value="UniProtKB-KW"/>
</dbReference>
<evidence type="ECO:0000256" key="4">
    <source>
        <dbReference type="ARBA" id="ARBA00012729"/>
    </source>
</evidence>
<dbReference type="InterPro" id="IPR029070">
    <property type="entry name" value="Chitinase_insertion_sf"/>
</dbReference>
<keyword evidence="5" id="KW-0964">Secreted</keyword>
<dbReference type="SUPFAM" id="SSF54556">
    <property type="entry name" value="Chitinase insertion domain"/>
    <property type="match status" value="1"/>
</dbReference>
<dbReference type="InterPro" id="IPR001223">
    <property type="entry name" value="Glyco_hydro18_cat"/>
</dbReference>
<evidence type="ECO:0000313" key="19">
    <source>
        <dbReference type="Proteomes" id="UP001174934"/>
    </source>
</evidence>
<dbReference type="Pfam" id="PF00704">
    <property type="entry name" value="Glyco_hydro_18"/>
    <property type="match status" value="1"/>
</dbReference>
<feature type="compositionally biased region" description="Basic residues" evidence="14">
    <location>
        <begin position="913"/>
        <end position="922"/>
    </location>
</feature>
<dbReference type="Gene3D" id="3.10.50.10">
    <property type="match status" value="1"/>
</dbReference>
<dbReference type="PROSITE" id="PS00026">
    <property type="entry name" value="CHIT_BIND_I_1"/>
    <property type="match status" value="1"/>
</dbReference>
<dbReference type="SUPFAM" id="SSF51445">
    <property type="entry name" value="(Trans)glycosidases"/>
    <property type="match status" value="1"/>
</dbReference>
<keyword evidence="12" id="KW-1015">Disulfide bond</keyword>
<comment type="caution">
    <text evidence="18">The sequence shown here is derived from an EMBL/GenBank/DDBJ whole genome shotgun (WGS) entry which is preliminary data.</text>
</comment>
<evidence type="ECO:0000256" key="6">
    <source>
        <dbReference type="ARBA" id="ARBA00022669"/>
    </source>
</evidence>
<feature type="disulfide bond" evidence="12">
    <location>
        <begin position="81"/>
        <end position="95"/>
    </location>
</feature>
<dbReference type="Pfam" id="PF00187">
    <property type="entry name" value="Chitin_bind_1"/>
    <property type="match status" value="1"/>
</dbReference>
<dbReference type="InterPro" id="IPR050314">
    <property type="entry name" value="Glycosyl_Hydrlase_18"/>
</dbReference>
<dbReference type="SMART" id="SM00636">
    <property type="entry name" value="Glyco_18"/>
    <property type="match status" value="1"/>
</dbReference>
<evidence type="ECO:0000256" key="11">
    <source>
        <dbReference type="ARBA" id="ARBA00023326"/>
    </source>
</evidence>
<keyword evidence="11" id="KW-0624">Polysaccharide degradation</keyword>
<organism evidence="18 19">
    <name type="scientific">Bombardia bombarda</name>
    <dbReference type="NCBI Taxonomy" id="252184"/>
    <lineage>
        <taxon>Eukaryota</taxon>
        <taxon>Fungi</taxon>
        <taxon>Dikarya</taxon>
        <taxon>Ascomycota</taxon>
        <taxon>Pezizomycotina</taxon>
        <taxon>Sordariomycetes</taxon>
        <taxon>Sordariomycetidae</taxon>
        <taxon>Sordariales</taxon>
        <taxon>Lasiosphaeriaceae</taxon>
        <taxon>Bombardia</taxon>
    </lineage>
</organism>
<comment type="caution">
    <text evidence="12">Lacks conserved residue(s) required for the propagation of feature annotation.</text>
</comment>
<dbReference type="InterPro" id="IPR011583">
    <property type="entry name" value="Chitinase_II/V-like_cat"/>
</dbReference>
<keyword evidence="19" id="KW-1185">Reference proteome</keyword>
<feature type="disulfide bond" evidence="12">
    <location>
        <begin position="76"/>
        <end position="88"/>
    </location>
</feature>
<feature type="domain" description="Chitin-binding type-1" evidence="16">
    <location>
        <begin position="59"/>
        <end position="107"/>
    </location>
</feature>
<evidence type="ECO:0000259" key="17">
    <source>
        <dbReference type="PROSITE" id="PS51910"/>
    </source>
</evidence>
<dbReference type="PROSITE" id="PS50941">
    <property type="entry name" value="CHIT_BIND_I_2"/>
    <property type="match status" value="1"/>
</dbReference>
<comment type="subcellular location">
    <subcellularLocation>
        <location evidence="2">Secreted</location>
    </subcellularLocation>
</comment>
<evidence type="ECO:0000256" key="12">
    <source>
        <dbReference type="PROSITE-ProRule" id="PRU00261"/>
    </source>
</evidence>
<dbReference type="GO" id="GO:0008843">
    <property type="term" value="F:endochitinase activity"/>
    <property type="evidence" value="ECO:0007669"/>
    <property type="project" value="UniProtKB-EC"/>
</dbReference>
<evidence type="ECO:0000256" key="5">
    <source>
        <dbReference type="ARBA" id="ARBA00022525"/>
    </source>
</evidence>
<feature type="domain" description="GH18" evidence="17">
    <location>
        <begin position="112"/>
        <end position="471"/>
    </location>
</feature>
<evidence type="ECO:0000256" key="10">
    <source>
        <dbReference type="ARBA" id="ARBA00023295"/>
    </source>
</evidence>
<feature type="region of interest" description="Disordered" evidence="14">
    <location>
        <begin position="899"/>
        <end position="934"/>
    </location>
</feature>
<dbReference type="InterPro" id="IPR036861">
    <property type="entry name" value="Endochitinase-like_sf"/>
</dbReference>
<dbReference type="PROSITE" id="PS51910">
    <property type="entry name" value="GH18_2"/>
    <property type="match status" value="1"/>
</dbReference>
<dbReference type="GO" id="GO:0006032">
    <property type="term" value="P:chitin catabolic process"/>
    <property type="evidence" value="ECO:0007669"/>
    <property type="project" value="UniProtKB-KW"/>
</dbReference>
<dbReference type="GO" id="GO:0005576">
    <property type="term" value="C:extracellular region"/>
    <property type="evidence" value="ECO:0007669"/>
    <property type="project" value="UniProtKB-SubCell"/>
</dbReference>
<keyword evidence="8" id="KW-0146">Chitin degradation</keyword>
<feature type="signal peptide" evidence="15">
    <location>
        <begin position="1"/>
        <end position="18"/>
    </location>
</feature>
<proteinExistence type="inferred from homology"/>
<dbReference type="EMBL" id="JAULSR010000010">
    <property type="protein sequence ID" value="KAK0610690.1"/>
    <property type="molecule type" value="Genomic_DNA"/>
</dbReference>
<dbReference type="CDD" id="cd00035">
    <property type="entry name" value="ChtBD1"/>
    <property type="match status" value="1"/>
</dbReference>
<dbReference type="InterPro" id="IPR001002">
    <property type="entry name" value="Chitin-bd_1"/>
</dbReference>
<dbReference type="PANTHER" id="PTHR11177">
    <property type="entry name" value="CHITINASE"/>
    <property type="match status" value="1"/>
</dbReference>
<keyword evidence="9" id="KW-0119">Carbohydrate metabolism</keyword>
<gene>
    <name evidence="18" type="ORF">B0T17DRAFT_121800</name>
</gene>
<dbReference type="EC" id="3.2.1.14" evidence="4"/>
<comment type="similarity">
    <text evidence="3">Belongs to the glycosyl hydrolase 18 family. Chitinase class V subfamily.</text>
</comment>
<dbReference type="InterPro" id="IPR018371">
    <property type="entry name" value="Chitin-binding_1_CS"/>
</dbReference>
<accession>A0AA39WBU3</accession>
<evidence type="ECO:0000256" key="13">
    <source>
        <dbReference type="RuleBase" id="RU000489"/>
    </source>
</evidence>
<dbReference type="SMART" id="SM00270">
    <property type="entry name" value="ChtBD1"/>
    <property type="match status" value="2"/>
</dbReference>
<keyword evidence="7 13" id="KW-0378">Hydrolase</keyword>
<reference evidence="18" key="1">
    <citation type="submission" date="2023-06" db="EMBL/GenBank/DDBJ databases">
        <title>Genome-scale phylogeny and comparative genomics of the fungal order Sordariales.</title>
        <authorList>
            <consortium name="Lawrence Berkeley National Laboratory"/>
            <person name="Hensen N."/>
            <person name="Bonometti L."/>
            <person name="Westerberg I."/>
            <person name="Brannstrom I.O."/>
            <person name="Guillou S."/>
            <person name="Cros-Aarteil S."/>
            <person name="Calhoun S."/>
            <person name="Haridas S."/>
            <person name="Kuo A."/>
            <person name="Mondo S."/>
            <person name="Pangilinan J."/>
            <person name="Riley R."/>
            <person name="LaButti K."/>
            <person name="Andreopoulos B."/>
            <person name="Lipzen A."/>
            <person name="Chen C."/>
            <person name="Yanf M."/>
            <person name="Daum C."/>
            <person name="Ng V."/>
            <person name="Clum A."/>
            <person name="Steindorff A."/>
            <person name="Ohm R."/>
            <person name="Martin F."/>
            <person name="Silar P."/>
            <person name="Natvig D."/>
            <person name="Lalanne C."/>
            <person name="Gautier V."/>
            <person name="Ament-velasquez S.L."/>
            <person name="Kruys A."/>
            <person name="Hutchinson M.I."/>
            <person name="Powell A.J."/>
            <person name="Barry K."/>
            <person name="Miller A.N."/>
            <person name="Grigoriev I.V."/>
            <person name="Debuchy R."/>
            <person name="Gladieux P."/>
            <person name="Thoren M.H."/>
            <person name="Johannesson H."/>
        </authorList>
    </citation>
    <scope>NUCLEOTIDE SEQUENCE</scope>
    <source>
        <strain evidence="18">SMH3391-2</strain>
    </source>
</reference>
<comment type="catalytic activity">
    <reaction evidence="1">
        <text>Random endo-hydrolysis of N-acetyl-beta-D-glucosaminide (1-&gt;4)-beta-linkages in chitin and chitodextrins.</text>
        <dbReference type="EC" id="3.2.1.14"/>
    </reaction>
</comment>
<evidence type="ECO:0000256" key="3">
    <source>
        <dbReference type="ARBA" id="ARBA00008682"/>
    </source>
</evidence>
<evidence type="ECO:0000256" key="14">
    <source>
        <dbReference type="SAM" id="MobiDB-lite"/>
    </source>
</evidence>
<evidence type="ECO:0000256" key="1">
    <source>
        <dbReference type="ARBA" id="ARBA00000822"/>
    </source>
</evidence>
<evidence type="ECO:0000256" key="2">
    <source>
        <dbReference type="ARBA" id="ARBA00004613"/>
    </source>
</evidence>
<dbReference type="Gene3D" id="3.20.20.80">
    <property type="entry name" value="Glycosidases"/>
    <property type="match status" value="1"/>
</dbReference>
<evidence type="ECO:0000259" key="16">
    <source>
        <dbReference type="PROSITE" id="PS50941"/>
    </source>
</evidence>
<dbReference type="GO" id="GO:0008061">
    <property type="term" value="F:chitin binding"/>
    <property type="evidence" value="ECO:0007669"/>
    <property type="project" value="UniProtKB-UniRule"/>
</dbReference>
<keyword evidence="10 13" id="KW-0326">Glycosidase</keyword>
<dbReference type="SUPFAM" id="SSF57016">
    <property type="entry name" value="Plant lectins/antimicrobial peptides"/>
    <property type="match status" value="1"/>
</dbReference>
<dbReference type="InterPro" id="IPR001579">
    <property type="entry name" value="Glyco_hydro_18_chit_AS"/>
</dbReference>
<dbReference type="InterPro" id="IPR017853">
    <property type="entry name" value="GH"/>
</dbReference>
<evidence type="ECO:0000256" key="7">
    <source>
        <dbReference type="ARBA" id="ARBA00022801"/>
    </source>
</evidence>
<keyword evidence="6 12" id="KW-0147">Chitin-binding</keyword>
<dbReference type="PANTHER" id="PTHR11177:SF333">
    <property type="entry name" value="CHITINASE"/>
    <property type="match status" value="1"/>
</dbReference>
<name>A0AA39WBU3_9PEZI</name>